<organism evidence="1 2">
    <name type="scientific">Ligilactobacillus equi DPC 6820</name>
    <dbReference type="NCBI Taxonomy" id="1392007"/>
    <lineage>
        <taxon>Bacteria</taxon>
        <taxon>Bacillati</taxon>
        <taxon>Bacillota</taxon>
        <taxon>Bacilli</taxon>
        <taxon>Lactobacillales</taxon>
        <taxon>Lactobacillaceae</taxon>
        <taxon>Ligilactobacillus</taxon>
    </lineage>
</organism>
<sequence>MKLVSQGKDITDLYQKYSEEELTNIGIRIHKSSDRKD</sequence>
<gene>
    <name evidence="1" type="ORF">LEQ_1496</name>
</gene>
<name>V7HWY5_9LACO</name>
<dbReference type="AlphaFoldDB" id="V7HWY5"/>
<proteinExistence type="predicted"/>
<keyword evidence="2" id="KW-1185">Reference proteome</keyword>
<evidence type="ECO:0000313" key="1">
    <source>
        <dbReference type="EMBL" id="ETA73551.1"/>
    </source>
</evidence>
<protein>
    <submittedName>
        <fullName evidence="1">Uncharacterized protein</fullName>
    </submittedName>
</protein>
<dbReference type="PATRIC" id="fig|1392007.3.peg.1652"/>
<dbReference type="Proteomes" id="UP000018559">
    <property type="component" value="Unassembled WGS sequence"/>
</dbReference>
<accession>V7HWY5</accession>
<evidence type="ECO:0000313" key="2">
    <source>
        <dbReference type="Proteomes" id="UP000018559"/>
    </source>
</evidence>
<comment type="caution">
    <text evidence="1">The sequence shown here is derived from an EMBL/GenBank/DDBJ whole genome shotgun (WGS) entry which is preliminary data.</text>
</comment>
<reference evidence="1 2" key="1">
    <citation type="journal article" date="2014" name="Genome Announc.">
        <title>The Genome of the Predominant Equine Lactobacillus Species, Lactobacillus equi, Is Reflective of Its Lifestyle Adaptations to an Herbivorous Host.</title>
        <authorList>
            <person name="O'Donnell M.M."/>
            <person name="Harris H.M."/>
            <person name="O'Toole P.W."/>
            <person name="Ross R.P."/>
        </authorList>
    </citation>
    <scope>NUCLEOTIDE SEQUENCE [LARGE SCALE GENOMIC DNA]</scope>
    <source>
        <strain evidence="1 2">DPC 6820</strain>
    </source>
</reference>
<dbReference type="EMBL" id="AWWH01000174">
    <property type="protein sequence ID" value="ETA73551.1"/>
    <property type="molecule type" value="Genomic_DNA"/>
</dbReference>